<keyword evidence="1" id="KW-0472">Membrane</keyword>
<evidence type="ECO:0000313" key="3">
    <source>
        <dbReference type="Proteomes" id="UP001382455"/>
    </source>
</evidence>
<feature type="transmembrane region" description="Helical" evidence="1">
    <location>
        <begin position="203"/>
        <end position="230"/>
    </location>
</feature>
<sequence>MGSTSFHRVIAFAQFEFSRFLFSKRGLVAIISYLAIWSLILTNVVAKGAAFFKDPQFERFMAQLLGEVGLENLSTWAVPELIVFWLVAVLTFPFFAMFSAADQLCSDKARGTIRFLLLRAKREDLLLGRFLGQVLVVAAFIGIALLASIMLIVWNDAGQLSGSLHLSSQILVDLMFVVLPMIAFMLLLNVYSTSSKQAIVHCLLLLTLGSIIIGLLAEYIWQGFSFLGYLLPNASLFDTLALSASVSEQYFLPLAQTLIYGALTFTLFKKQGV</sequence>
<feature type="transmembrane region" description="Helical" evidence="1">
    <location>
        <begin position="27"/>
        <end position="46"/>
    </location>
</feature>
<evidence type="ECO:0000256" key="1">
    <source>
        <dbReference type="SAM" id="Phobius"/>
    </source>
</evidence>
<dbReference type="RefSeq" id="WP_336435124.1">
    <property type="nucleotide sequence ID" value="NZ_JBAWKS010000001.1"/>
</dbReference>
<evidence type="ECO:0000313" key="2">
    <source>
        <dbReference type="EMBL" id="MEI4549655.1"/>
    </source>
</evidence>
<keyword evidence="3" id="KW-1185">Reference proteome</keyword>
<dbReference type="EMBL" id="JBAWKS010000001">
    <property type="protein sequence ID" value="MEI4549655.1"/>
    <property type="molecule type" value="Genomic_DNA"/>
</dbReference>
<dbReference type="Proteomes" id="UP001382455">
    <property type="component" value="Unassembled WGS sequence"/>
</dbReference>
<comment type="caution">
    <text evidence="2">The sequence shown here is derived from an EMBL/GenBank/DDBJ whole genome shotgun (WGS) entry which is preliminary data.</text>
</comment>
<keyword evidence="1" id="KW-0812">Transmembrane</keyword>
<dbReference type="Pfam" id="PF12679">
    <property type="entry name" value="ABC2_membrane_2"/>
    <property type="match status" value="1"/>
</dbReference>
<organism evidence="2 3">
    <name type="scientific">Pseudoalteromonas spongiae</name>
    <dbReference type="NCBI Taxonomy" id="298657"/>
    <lineage>
        <taxon>Bacteria</taxon>
        <taxon>Pseudomonadati</taxon>
        <taxon>Pseudomonadota</taxon>
        <taxon>Gammaproteobacteria</taxon>
        <taxon>Alteromonadales</taxon>
        <taxon>Pseudoalteromonadaceae</taxon>
        <taxon>Pseudoalteromonas</taxon>
    </lineage>
</organism>
<reference evidence="2 3" key="1">
    <citation type="submission" date="2023-12" db="EMBL/GenBank/DDBJ databases">
        <title>Friends and Foes: Symbiotic and Algicidal bacterial influence on Karenia brevis blooms.</title>
        <authorList>
            <person name="Fei C."/>
            <person name="Mohamed A.R."/>
            <person name="Booker A."/>
            <person name="Arshad M."/>
            <person name="Klass S."/>
            <person name="Ahn S."/>
            <person name="Gilbert P.M."/>
            <person name="Heil C.A."/>
            <person name="Martinez J.M."/>
            <person name="Amin S.A."/>
        </authorList>
    </citation>
    <scope>NUCLEOTIDE SEQUENCE [LARGE SCALE GENOMIC DNA]</scope>
    <source>
        <strain evidence="2 3">CE15</strain>
    </source>
</reference>
<accession>A0ABU8ES89</accession>
<dbReference type="PANTHER" id="PTHR43471">
    <property type="entry name" value="ABC TRANSPORTER PERMEASE"/>
    <property type="match status" value="1"/>
</dbReference>
<keyword evidence="1" id="KW-1133">Transmembrane helix</keyword>
<feature type="transmembrane region" description="Helical" evidence="1">
    <location>
        <begin position="82"/>
        <end position="105"/>
    </location>
</feature>
<feature type="transmembrane region" description="Helical" evidence="1">
    <location>
        <begin position="126"/>
        <end position="154"/>
    </location>
</feature>
<feature type="transmembrane region" description="Helical" evidence="1">
    <location>
        <begin position="174"/>
        <end position="191"/>
    </location>
</feature>
<gene>
    <name evidence="2" type="ORF">WAE96_08090</name>
</gene>
<feature type="transmembrane region" description="Helical" evidence="1">
    <location>
        <begin position="250"/>
        <end position="268"/>
    </location>
</feature>
<protein>
    <submittedName>
        <fullName evidence="2">ABC transporter permease subunit</fullName>
    </submittedName>
</protein>
<name>A0ABU8ES89_9GAMM</name>
<proteinExistence type="predicted"/>